<feature type="domain" description="Secretion system C-terminal sorting" evidence="2">
    <location>
        <begin position="122"/>
        <end position="192"/>
    </location>
</feature>
<dbReference type="InterPro" id="IPR013783">
    <property type="entry name" value="Ig-like_fold"/>
</dbReference>
<dbReference type="CDD" id="cd00102">
    <property type="entry name" value="IPT"/>
    <property type="match status" value="1"/>
</dbReference>
<dbReference type="AlphaFoldDB" id="A0A4Q5L680"/>
<feature type="non-terminal residue" evidence="3">
    <location>
        <position position="1"/>
    </location>
</feature>
<organism evidence="3 4">
    <name type="scientific">Hymenobacter persicinus</name>
    <dbReference type="NCBI Taxonomy" id="2025506"/>
    <lineage>
        <taxon>Bacteria</taxon>
        <taxon>Pseudomonadati</taxon>
        <taxon>Bacteroidota</taxon>
        <taxon>Cytophagia</taxon>
        <taxon>Cytophagales</taxon>
        <taxon>Hymenobacteraceae</taxon>
        <taxon>Hymenobacter</taxon>
    </lineage>
</organism>
<dbReference type="RefSeq" id="WP_129923199.1">
    <property type="nucleotide sequence ID" value="NZ_SEWE01000097.1"/>
</dbReference>
<dbReference type="SUPFAM" id="SSF81296">
    <property type="entry name" value="E set domains"/>
    <property type="match status" value="1"/>
</dbReference>
<accession>A0A4Q5L680</accession>
<evidence type="ECO:0000259" key="1">
    <source>
        <dbReference type="Pfam" id="PF01833"/>
    </source>
</evidence>
<dbReference type="Gene3D" id="2.60.40.10">
    <property type="entry name" value="Immunoglobulins"/>
    <property type="match status" value="1"/>
</dbReference>
<name>A0A4Q5L680_9BACT</name>
<dbReference type="Pfam" id="PF01833">
    <property type="entry name" value="TIG"/>
    <property type="match status" value="1"/>
</dbReference>
<keyword evidence="4" id="KW-1185">Reference proteome</keyword>
<evidence type="ECO:0000313" key="4">
    <source>
        <dbReference type="Proteomes" id="UP000294155"/>
    </source>
</evidence>
<dbReference type="NCBIfam" id="TIGR04183">
    <property type="entry name" value="Por_Secre_tail"/>
    <property type="match status" value="1"/>
</dbReference>
<proteinExistence type="predicted"/>
<comment type="caution">
    <text evidence="3">The sequence shown here is derived from an EMBL/GenBank/DDBJ whole genome shotgun (WGS) entry which is preliminary data.</text>
</comment>
<dbReference type="InterPro" id="IPR026444">
    <property type="entry name" value="Secre_tail"/>
</dbReference>
<reference evidence="3 4" key="1">
    <citation type="submission" date="2019-02" db="EMBL/GenBank/DDBJ databases">
        <title>Bacterial novel species isolated from soil.</title>
        <authorList>
            <person name="Jung H.-Y."/>
        </authorList>
    </citation>
    <scope>NUCLEOTIDE SEQUENCE [LARGE SCALE GENOMIC DNA]</scope>
    <source>
        <strain evidence="3 4">1-3-3-3</strain>
    </source>
</reference>
<dbReference type="OrthoDB" id="1524003at2"/>
<evidence type="ECO:0000259" key="2">
    <source>
        <dbReference type="Pfam" id="PF18962"/>
    </source>
</evidence>
<dbReference type="Proteomes" id="UP000294155">
    <property type="component" value="Unassembled WGS sequence"/>
</dbReference>
<gene>
    <name evidence="3" type="ORF">EWM57_20700</name>
</gene>
<dbReference type="InterPro" id="IPR014756">
    <property type="entry name" value="Ig_E-set"/>
</dbReference>
<dbReference type="InterPro" id="IPR002909">
    <property type="entry name" value="IPT_dom"/>
</dbReference>
<evidence type="ECO:0000313" key="3">
    <source>
        <dbReference type="EMBL" id="RYU73613.1"/>
    </source>
</evidence>
<dbReference type="EMBL" id="SEWE01000097">
    <property type="protein sequence ID" value="RYU73613.1"/>
    <property type="molecule type" value="Genomic_DNA"/>
</dbReference>
<sequence>PGGTATSTGVFTVIVPNPVPTIVSMTPNSVARNTPSFTITLTGTNFLSSSVVNFNGTALTTTFVSATSLTALVPASAVMVAGTVPVTVTNPAPGGGTSAPVVFTILMETATLNGQALAGFALYPNPTVGEVTIELPKTWTNPNQPVRLTDLTGRTVLQTRLGADGKLNLSQLSAGVYLVTIGEGPQQIMRRVVKN</sequence>
<protein>
    <submittedName>
        <fullName evidence="3">T9SS type A sorting domain-containing protein</fullName>
    </submittedName>
</protein>
<dbReference type="Pfam" id="PF18962">
    <property type="entry name" value="Por_Secre_tail"/>
    <property type="match status" value="1"/>
</dbReference>
<feature type="domain" description="IPT/TIG" evidence="1">
    <location>
        <begin position="20"/>
        <end position="105"/>
    </location>
</feature>